<proteinExistence type="predicted"/>
<protein>
    <submittedName>
        <fullName evidence="3">Transcriptional regulator</fullName>
    </submittedName>
</protein>
<dbReference type="SMART" id="SM00530">
    <property type="entry name" value="HTH_XRE"/>
    <property type="match status" value="1"/>
</dbReference>
<dbReference type="InterPro" id="IPR001387">
    <property type="entry name" value="Cro/C1-type_HTH"/>
</dbReference>
<reference evidence="3 4" key="1">
    <citation type="submission" date="2014-12" db="EMBL/GenBank/DDBJ databases">
        <title>Reclassification of Actinobacillus muris as Muribacter muris.</title>
        <authorList>
            <person name="Christensen H."/>
            <person name="Nicklas W."/>
            <person name="Bisgaard M."/>
        </authorList>
    </citation>
    <scope>NUCLEOTIDE SEQUENCE [LARGE SCALE GENOMIC DNA]</scope>
    <source>
        <strain evidence="3 4">Ackerman80-443D</strain>
    </source>
</reference>
<dbReference type="Gene3D" id="1.10.260.40">
    <property type="entry name" value="lambda repressor-like DNA-binding domains"/>
    <property type="match status" value="1"/>
</dbReference>
<dbReference type="CDD" id="cd00093">
    <property type="entry name" value="HTH_XRE"/>
    <property type="match status" value="1"/>
</dbReference>
<dbReference type="STRING" id="67855.RO21_05015"/>
<accession>A0A0J5P887</accession>
<organism evidence="3 4">
    <name type="scientific">Muribacter muris</name>
    <dbReference type="NCBI Taxonomy" id="67855"/>
    <lineage>
        <taxon>Bacteria</taxon>
        <taxon>Pseudomonadati</taxon>
        <taxon>Pseudomonadota</taxon>
        <taxon>Gammaproteobacteria</taxon>
        <taxon>Pasteurellales</taxon>
        <taxon>Pasteurellaceae</taxon>
        <taxon>Muribacter</taxon>
    </lineage>
</organism>
<dbReference type="PANTHER" id="PTHR46558:SF4">
    <property type="entry name" value="DNA-BIDING PHAGE PROTEIN"/>
    <property type="match status" value="1"/>
</dbReference>
<dbReference type="InterPro" id="IPR010982">
    <property type="entry name" value="Lambda_DNA-bd_dom_sf"/>
</dbReference>
<dbReference type="PATRIC" id="fig|67855.3.peg.868"/>
<comment type="caution">
    <text evidence="3">The sequence shown here is derived from an EMBL/GenBank/DDBJ whole genome shotgun (WGS) entry which is preliminary data.</text>
</comment>
<dbReference type="SUPFAM" id="SSF47413">
    <property type="entry name" value="lambda repressor-like DNA-binding domains"/>
    <property type="match status" value="1"/>
</dbReference>
<evidence type="ECO:0000313" key="4">
    <source>
        <dbReference type="Proteomes" id="UP000036270"/>
    </source>
</evidence>
<dbReference type="Pfam" id="PF01381">
    <property type="entry name" value="HTH_3"/>
    <property type="match status" value="1"/>
</dbReference>
<evidence type="ECO:0000259" key="2">
    <source>
        <dbReference type="PROSITE" id="PS50943"/>
    </source>
</evidence>
<sequence>MNVQEKIRAMREIKHWSQEEMAEKLAMSPTGYARIERGESKLNLERLQQIANIFNIDVVELMSSNEKSLICLISENSDYSSNYYAGDEKIILENEKLKLIIEHKNELISQQKSEILALKEIITLLKTQNH</sequence>
<dbReference type="EMBL" id="JWIZ01000024">
    <property type="protein sequence ID" value="KMK51709.1"/>
    <property type="molecule type" value="Genomic_DNA"/>
</dbReference>
<feature type="domain" description="HTH cro/C1-type" evidence="2">
    <location>
        <begin position="7"/>
        <end position="61"/>
    </location>
</feature>
<dbReference type="GO" id="GO:0003677">
    <property type="term" value="F:DNA binding"/>
    <property type="evidence" value="ECO:0007669"/>
    <property type="project" value="UniProtKB-KW"/>
</dbReference>
<keyword evidence="4" id="KW-1185">Reference proteome</keyword>
<dbReference type="PROSITE" id="PS50943">
    <property type="entry name" value="HTH_CROC1"/>
    <property type="match status" value="1"/>
</dbReference>
<dbReference type="PANTHER" id="PTHR46558">
    <property type="entry name" value="TRACRIPTIONAL REGULATORY PROTEIN-RELATED-RELATED"/>
    <property type="match status" value="1"/>
</dbReference>
<gene>
    <name evidence="3" type="ORF">RO21_05015</name>
</gene>
<dbReference type="Proteomes" id="UP000036270">
    <property type="component" value="Unassembled WGS sequence"/>
</dbReference>
<evidence type="ECO:0000256" key="1">
    <source>
        <dbReference type="ARBA" id="ARBA00023125"/>
    </source>
</evidence>
<name>A0A0J5P887_9PAST</name>
<evidence type="ECO:0000313" key="3">
    <source>
        <dbReference type="EMBL" id="KMK51709.1"/>
    </source>
</evidence>
<dbReference type="AlphaFoldDB" id="A0A0J5P887"/>
<dbReference type="RefSeq" id="WP_047976698.1">
    <property type="nucleotide sequence ID" value="NZ_JWIZ01000024.1"/>
</dbReference>
<keyword evidence="1" id="KW-0238">DNA-binding</keyword>